<feature type="transmembrane region" description="Helical" evidence="5">
    <location>
        <begin position="170"/>
        <end position="190"/>
    </location>
</feature>
<dbReference type="PANTHER" id="PTHR23514">
    <property type="entry name" value="BYPASS OF STOP CODON PROTEIN 6"/>
    <property type="match status" value="1"/>
</dbReference>
<dbReference type="Pfam" id="PF07690">
    <property type="entry name" value="MFS_1"/>
    <property type="match status" value="1"/>
</dbReference>
<dbReference type="CDD" id="cd17393">
    <property type="entry name" value="MFS_MosC_like"/>
    <property type="match status" value="1"/>
</dbReference>
<dbReference type="InterPro" id="IPR036259">
    <property type="entry name" value="MFS_trans_sf"/>
</dbReference>
<feature type="transmembrane region" description="Helical" evidence="5">
    <location>
        <begin position="318"/>
        <end position="339"/>
    </location>
</feature>
<feature type="transmembrane region" description="Helical" evidence="5">
    <location>
        <begin position="351"/>
        <end position="370"/>
    </location>
</feature>
<keyword evidence="4 5" id="KW-0472">Membrane</keyword>
<accession>A0A7R7DQ91</accession>
<keyword evidence="8" id="KW-1185">Reference proteome</keyword>
<dbReference type="PANTHER" id="PTHR23514:SF13">
    <property type="entry name" value="INNER MEMBRANE PROTEIN YBJJ"/>
    <property type="match status" value="1"/>
</dbReference>
<feature type="transmembrane region" description="Helical" evidence="5">
    <location>
        <begin position="81"/>
        <end position="99"/>
    </location>
</feature>
<comment type="subcellular location">
    <subcellularLocation>
        <location evidence="1">Cell membrane</location>
        <topology evidence="1">Multi-pass membrane protein</topology>
    </subcellularLocation>
</comment>
<dbReference type="InterPro" id="IPR051788">
    <property type="entry name" value="MFS_Transporter"/>
</dbReference>
<name>A0A7R7DQ91_9ACTN</name>
<sequence>MSTTVDAGPHRLLRRAAYATGGVFALSGAVQATWVSRLPEVRSTLHADPRSLGLALLGTAIGSVASTPVTGRLAARYGSRAVVAGAMVVSLVGLVGLSLVHSVPALGLVLVLFGFGYGGWDVAMNIHGHHVESAAGRAWMPRYHAVWSVGGFVAAGLGAAVAGARVPVPVHFAVAAVLMAGGVLGLLTLFRRDGRNARDPAFPPPAVPVGDAEPTPTVSVGRIVTLPFILLGVVMACSTVVEGAASDWLGIYFNTVRDASPAASSAAYTVFAIAMAASRGAGTWTIAWLGRGRAVRASALLALAGVAVLLLAPVTGLAYAGAALWGLGTAIVFPAVISAAGDTAPGRAAQAISMVTPIGYTGFLVGPPLVGLLAQHTGLEHALWLIGGLAAVMALLAGVTRDRRAPATART</sequence>
<feature type="transmembrane region" description="Helical" evidence="5">
    <location>
        <begin position="12"/>
        <end position="32"/>
    </location>
</feature>
<proteinExistence type="predicted"/>
<evidence type="ECO:0000256" key="5">
    <source>
        <dbReference type="SAM" id="Phobius"/>
    </source>
</evidence>
<keyword evidence="3 5" id="KW-1133">Transmembrane helix</keyword>
<feature type="transmembrane region" description="Helical" evidence="5">
    <location>
        <begin position="52"/>
        <end position="69"/>
    </location>
</feature>
<feature type="transmembrane region" description="Helical" evidence="5">
    <location>
        <begin position="145"/>
        <end position="164"/>
    </location>
</feature>
<evidence type="ECO:0000256" key="3">
    <source>
        <dbReference type="ARBA" id="ARBA00022989"/>
    </source>
</evidence>
<evidence type="ECO:0000256" key="1">
    <source>
        <dbReference type="ARBA" id="ARBA00004651"/>
    </source>
</evidence>
<keyword evidence="2 5" id="KW-0812">Transmembrane</keyword>
<evidence type="ECO:0000256" key="2">
    <source>
        <dbReference type="ARBA" id="ARBA00022692"/>
    </source>
</evidence>
<evidence type="ECO:0000313" key="8">
    <source>
        <dbReference type="Proteomes" id="UP000611640"/>
    </source>
</evidence>
<dbReference type="PROSITE" id="PS50850">
    <property type="entry name" value="MFS"/>
    <property type="match status" value="1"/>
</dbReference>
<evidence type="ECO:0000313" key="7">
    <source>
        <dbReference type="EMBL" id="BCJ35701.1"/>
    </source>
</evidence>
<feature type="transmembrane region" description="Helical" evidence="5">
    <location>
        <begin position="382"/>
        <end position="400"/>
    </location>
</feature>
<feature type="transmembrane region" description="Helical" evidence="5">
    <location>
        <begin position="265"/>
        <end position="287"/>
    </location>
</feature>
<dbReference type="GO" id="GO:0022857">
    <property type="term" value="F:transmembrane transporter activity"/>
    <property type="evidence" value="ECO:0007669"/>
    <property type="project" value="InterPro"/>
</dbReference>
<dbReference type="KEGG" id="atl:Athai_32040"/>
<dbReference type="InterPro" id="IPR020846">
    <property type="entry name" value="MFS_dom"/>
</dbReference>
<dbReference type="SUPFAM" id="SSF103473">
    <property type="entry name" value="MFS general substrate transporter"/>
    <property type="match status" value="1"/>
</dbReference>
<evidence type="ECO:0000256" key="4">
    <source>
        <dbReference type="ARBA" id="ARBA00023136"/>
    </source>
</evidence>
<dbReference type="Gene3D" id="1.20.1250.20">
    <property type="entry name" value="MFS general substrate transporter like domains"/>
    <property type="match status" value="2"/>
</dbReference>
<dbReference type="InterPro" id="IPR011701">
    <property type="entry name" value="MFS"/>
</dbReference>
<protein>
    <submittedName>
        <fullName evidence="7">MFS transporter</fullName>
    </submittedName>
</protein>
<dbReference type="Proteomes" id="UP000611640">
    <property type="component" value="Chromosome"/>
</dbReference>
<dbReference type="EMBL" id="AP023355">
    <property type="protein sequence ID" value="BCJ35701.1"/>
    <property type="molecule type" value="Genomic_DNA"/>
</dbReference>
<dbReference type="AlphaFoldDB" id="A0A7R7DQ91"/>
<organism evidence="7 8">
    <name type="scientific">Actinocatenispora thailandica</name>
    <dbReference type="NCBI Taxonomy" id="227318"/>
    <lineage>
        <taxon>Bacteria</taxon>
        <taxon>Bacillati</taxon>
        <taxon>Actinomycetota</taxon>
        <taxon>Actinomycetes</taxon>
        <taxon>Micromonosporales</taxon>
        <taxon>Micromonosporaceae</taxon>
        <taxon>Actinocatenispora</taxon>
    </lineage>
</organism>
<feature type="domain" description="Major facilitator superfamily (MFS) profile" evidence="6">
    <location>
        <begin position="1"/>
        <end position="405"/>
    </location>
</feature>
<evidence type="ECO:0000259" key="6">
    <source>
        <dbReference type="PROSITE" id="PS50850"/>
    </source>
</evidence>
<feature type="transmembrane region" description="Helical" evidence="5">
    <location>
        <begin position="105"/>
        <end position="124"/>
    </location>
</feature>
<gene>
    <name evidence="7" type="ORF">Athai_32040</name>
</gene>
<reference evidence="7 8" key="1">
    <citation type="submission" date="2020-08" db="EMBL/GenBank/DDBJ databases">
        <title>Whole genome shotgun sequence of Actinocatenispora thailandica NBRC 105041.</title>
        <authorList>
            <person name="Komaki H."/>
            <person name="Tamura T."/>
        </authorList>
    </citation>
    <scope>NUCLEOTIDE SEQUENCE [LARGE SCALE GENOMIC DNA]</scope>
    <source>
        <strain evidence="7 8">NBRC 105041</strain>
    </source>
</reference>
<dbReference type="GO" id="GO:0005886">
    <property type="term" value="C:plasma membrane"/>
    <property type="evidence" value="ECO:0007669"/>
    <property type="project" value="UniProtKB-SubCell"/>
</dbReference>
<feature type="transmembrane region" description="Helical" evidence="5">
    <location>
        <begin position="223"/>
        <end position="245"/>
    </location>
</feature>
<feature type="transmembrane region" description="Helical" evidence="5">
    <location>
        <begin position="294"/>
        <end position="312"/>
    </location>
</feature>
<dbReference type="RefSeq" id="WP_203962189.1">
    <property type="nucleotide sequence ID" value="NZ_AP023355.1"/>
</dbReference>